<evidence type="ECO:0000256" key="5">
    <source>
        <dbReference type="ARBA" id="ARBA00023004"/>
    </source>
</evidence>
<evidence type="ECO:0000256" key="6">
    <source>
        <dbReference type="ARBA" id="ARBA00023212"/>
    </source>
</evidence>
<dbReference type="STRING" id="2880.D7FS97"/>
<evidence type="ECO:0000313" key="13">
    <source>
        <dbReference type="Proteomes" id="UP000002630"/>
    </source>
</evidence>
<feature type="domain" description="Cytochrome b5 heme-binding" evidence="11">
    <location>
        <begin position="18"/>
        <end position="73"/>
    </location>
</feature>
<sequence>MTDNATTGDQDDSSSPKARFYTPDDVALHNCAEDCWLSLFGQVLDLTELILANRGPLADPLIAAAGTDVSHWFHLPPPPDVKKPKPRGIGGSDKSSNKALSTKIVKEGDDGNGRLEECENASDPRTFVDPQTGLTTPYLPMGRFLHVPPNFPTTKWSTSFGLPWWRDRKRVVGKKLTRKARPLRVVNILSRQEDQLLVACEDTIADIQERYLEYNAHAASYTWKVLQDEKFVPAKMDQTLEENGIVDDDLAFEKLGIDDDGYMPVLHIYFNDDLTIA</sequence>
<feature type="region of interest" description="Disordered" evidence="10">
    <location>
        <begin position="77"/>
        <end position="132"/>
    </location>
</feature>
<evidence type="ECO:0000313" key="12">
    <source>
        <dbReference type="EMBL" id="CBJ31038.1"/>
    </source>
</evidence>
<dbReference type="GO" id="GO:0046872">
    <property type="term" value="F:metal ion binding"/>
    <property type="evidence" value="ECO:0007669"/>
    <property type="project" value="UniProtKB-KW"/>
</dbReference>
<dbReference type="PANTHER" id="PTHR21281:SF0">
    <property type="entry name" value="CYTOCHROME B5 DOMAIN-CONTAINING PROTEIN 1"/>
    <property type="match status" value="1"/>
</dbReference>
<evidence type="ECO:0000256" key="10">
    <source>
        <dbReference type="SAM" id="MobiDB-lite"/>
    </source>
</evidence>
<dbReference type="EMBL" id="FN649728">
    <property type="protein sequence ID" value="CBJ31038.1"/>
    <property type="molecule type" value="Genomic_DNA"/>
</dbReference>
<dbReference type="EMBL" id="FN648408">
    <property type="protein sequence ID" value="CBJ31038.1"/>
    <property type="molecule type" value="Genomic_DNA"/>
</dbReference>
<dbReference type="AlphaFoldDB" id="D7FS97"/>
<name>D7FS97_ECTSI</name>
<keyword evidence="6" id="KW-0206">Cytoskeleton</keyword>
<dbReference type="eggNOG" id="KOG0537">
    <property type="taxonomic scope" value="Eukaryota"/>
</dbReference>
<evidence type="ECO:0000256" key="8">
    <source>
        <dbReference type="ARBA" id="ARBA00040649"/>
    </source>
</evidence>
<dbReference type="Proteomes" id="UP000002630">
    <property type="component" value="Linkage Group LG03"/>
</dbReference>
<evidence type="ECO:0000256" key="7">
    <source>
        <dbReference type="ARBA" id="ARBA00023273"/>
    </source>
</evidence>
<dbReference type="InterPro" id="IPR052320">
    <property type="entry name" value="Cytochrome_b5_domain"/>
</dbReference>
<keyword evidence="2" id="KW-0963">Cytoplasm</keyword>
<comment type="function">
    <text evidence="9">Radial spoke stalk protein that binds heme under oxidizing conditions. Required for the coordinated beating of multiple cilia maybe by functioning in a redox signaling pathway.</text>
</comment>
<evidence type="ECO:0000259" key="11">
    <source>
        <dbReference type="PROSITE" id="PS50255"/>
    </source>
</evidence>
<reference evidence="12 13" key="1">
    <citation type="journal article" date="2010" name="Nature">
        <title>The Ectocarpus genome and the independent evolution of multicellularity in brown algae.</title>
        <authorList>
            <person name="Cock J.M."/>
            <person name="Sterck L."/>
            <person name="Rouze P."/>
            <person name="Scornet D."/>
            <person name="Allen A.E."/>
            <person name="Amoutzias G."/>
            <person name="Anthouard V."/>
            <person name="Artiguenave F."/>
            <person name="Aury J.M."/>
            <person name="Badger J.H."/>
            <person name="Beszteri B."/>
            <person name="Billiau K."/>
            <person name="Bonnet E."/>
            <person name="Bothwell J.H."/>
            <person name="Bowler C."/>
            <person name="Boyen C."/>
            <person name="Brownlee C."/>
            <person name="Carrano C.J."/>
            <person name="Charrier B."/>
            <person name="Cho G.Y."/>
            <person name="Coelho S.M."/>
            <person name="Collen J."/>
            <person name="Corre E."/>
            <person name="Da Silva C."/>
            <person name="Delage L."/>
            <person name="Delaroque N."/>
            <person name="Dittami S.M."/>
            <person name="Doulbeau S."/>
            <person name="Elias M."/>
            <person name="Farnham G."/>
            <person name="Gachon C.M."/>
            <person name="Gschloessl B."/>
            <person name="Heesch S."/>
            <person name="Jabbari K."/>
            <person name="Jubin C."/>
            <person name="Kawai H."/>
            <person name="Kimura K."/>
            <person name="Kloareg B."/>
            <person name="Kupper F.C."/>
            <person name="Lang D."/>
            <person name="Le Bail A."/>
            <person name="Leblanc C."/>
            <person name="Lerouge P."/>
            <person name="Lohr M."/>
            <person name="Lopez P.J."/>
            <person name="Martens C."/>
            <person name="Maumus F."/>
            <person name="Michel G."/>
            <person name="Miranda-Saavedra D."/>
            <person name="Morales J."/>
            <person name="Moreau H."/>
            <person name="Motomura T."/>
            <person name="Nagasato C."/>
            <person name="Napoli C.A."/>
            <person name="Nelson D.R."/>
            <person name="Nyvall-Collen P."/>
            <person name="Peters A.F."/>
            <person name="Pommier C."/>
            <person name="Potin P."/>
            <person name="Poulain J."/>
            <person name="Quesneville H."/>
            <person name="Read B."/>
            <person name="Rensing S.A."/>
            <person name="Ritter A."/>
            <person name="Rousvoal S."/>
            <person name="Samanta M."/>
            <person name="Samson G."/>
            <person name="Schroeder D.C."/>
            <person name="Segurens B."/>
            <person name="Strittmatter M."/>
            <person name="Tonon T."/>
            <person name="Tregear J.W."/>
            <person name="Valentin K."/>
            <person name="von Dassow P."/>
            <person name="Yamagishi T."/>
            <person name="Van de Peer Y."/>
            <person name="Wincker P."/>
        </authorList>
    </citation>
    <scope>NUCLEOTIDE SEQUENCE [LARGE SCALE GENOMIC DNA]</scope>
    <source>
        <strain evidence="13">Ec32 / CCAP1310/4</strain>
    </source>
</reference>
<evidence type="ECO:0000256" key="2">
    <source>
        <dbReference type="ARBA" id="ARBA00022490"/>
    </source>
</evidence>
<evidence type="ECO:0000256" key="9">
    <source>
        <dbReference type="ARBA" id="ARBA00046139"/>
    </source>
</evidence>
<accession>D7FS97</accession>
<keyword evidence="3" id="KW-0349">Heme</keyword>
<dbReference type="PANTHER" id="PTHR21281">
    <property type="entry name" value="CYTOCHROME B5 DOMAIN-CONTAINING PROTEIN 1"/>
    <property type="match status" value="1"/>
</dbReference>
<keyword evidence="5" id="KW-0408">Iron</keyword>
<evidence type="ECO:0000256" key="3">
    <source>
        <dbReference type="ARBA" id="ARBA00022617"/>
    </source>
</evidence>
<dbReference type="PROSITE" id="PS50255">
    <property type="entry name" value="CYTOCHROME_B5_2"/>
    <property type="match status" value="1"/>
</dbReference>
<evidence type="ECO:0000256" key="1">
    <source>
        <dbReference type="ARBA" id="ARBA00004430"/>
    </source>
</evidence>
<dbReference type="InParanoid" id="D7FS97"/>
<dbReference type="Gene3D" id="3.10.120.10">
    <property type="entry name" value="Cytochrome b5-like heme/steroid binding domain"/>
    <property type="match status" value="1"/>
</dbReference>
<organism evidence="12 13">
    <name type="scientific">Ectocarpus siliculosus</name>
    <name type="common">Brown alga</name>
    <name type="synonym">Conferva siliculosa</name>
    <dbReference type="NCBI Taxonomy" id="2880"/>
    <lineage>
        <taxon>Eukaryota</taxon>
        <taxon>Sar</taxon>
        <taxon>Stramenopiles</taxon>
        <taxon>Ochrophyta</taxon>
        <taxon>PX clade</taxon>
        <taxon>Phaeophyceae</taxon>
        <taxon>Ectocarpales</taxon>
        <taxon>Ectocarpaceae</taxon>
        <taxon>Ectocarpus</taxon>
    </lineage>
</organism>
<dbReference type="InterPro" id="IPR001199">
    <property type="entry name" value="Cyt_B5-like_heme/steroid-bd"/>
</dbReference>
<proteinExistence type="predicted"/>
<dbReference type="OMA" id="DLTHFFH"/>
<keyword evidence="13" id="KW-1185">Reference proteome</keyword>
<keyword evidence="7" id="KW-0966">Cell projection</keyword>
<comment type="subcellular location">
    <subcellularLocation>
        <location evidence="1">Cytoplasm</location>
        <location evidence="1">Cytoskeleton</location>
        <location evidence="1">Cilium axoneme</location>
    </subcellularLocation>
</comment>
<feature type="compositionally biased region" description="Basic and acidic residues" evidence="10">
    <location>
        <begin position="104"/>
        <end position="117"/>
    </location>
</feature>
<dbReference type="SUPFAM" id="SSF55856">
    <property type="entry name" value="Cytochrome b5-like heme/steroid binding domain"/>
    <property type="match status" value="1"/>
</dbReference>
<keyword evidence="4" id="KW-0479">Metal-binding</keyword>
<dbReference type="GO" id="GO:0005930">
    <property type="term" value="C:axoneme"/>
    <property type="evidence" value="ECO:0007669"/>
    <property type="project" value="UniProtKB-SubCell"/>
</dbReference>
<dbReference type="InterPro" id="IPR036400">
    <property type="entry name" value="Cyt_B5-like_heme/steroid_sf"/>
</dbReference>
<dbReference type="OrthoDB" id="260091at2759"/>
<protein>
    <recommendedName>
        <fullName evidence="8">Cytochrome b5 domain-containing protein 1</fullName>
    </recommendedName>
</protein>
<gene>
    <name evidence="12" type="ORF">Esi_0229_0028</name>
</gene>
<evidence type="ECO:0000256" key="4">
    <source>
        <dbReference type="ARBA" id="ARBA00022723"/>
    </source>
</evidence>